<dbReference type="CDD" id="cd01347">
    <property type="entry name" value="ligand_gated_channel"/>
    <property type="match status" value="1"/>
</dbReference>
<dbReference type="AlphaFoldDB" id="A0A258FTF0"/>
<evidence type="ECO:0000256" key="8">
    <source>
        <dbReference type="ARBA" id="ARBA00023077"/>
    </source>
</evidence>
<feature type="region of interest" description="Disordered" evidence="13">
    <location>
        <begin position="256"/>
        <end position="276"/>
    </location>
</feature>
<keyword evidence="14" id="KW-0732">Signal</keyword>
<reference evidence="17 18" key="1">
    <citation type="submission" date="2017-03" db="EMBL/GenBank/DDBJ databases">
        <title>Lifting the veil on microbial sulfur biogeochemistry in mining wastewaters.</title>
        <authorList>
            <person name="Kantor R.S."/>
            <person name="Colenbrander Nelson T."/>
            <person name="Marshall S."/>
            <person name="Bennett D."/>
            <person name="Apte S."/>
            <person name="Camacho D."/>
            <person name="Thomas B.C."/>
            <person name="Warren L.A."/>
            <person name="Banfield J.F."/>
        </authorList>
    </citation>
    <scope>NUCLEOTIDE SEQUENCE [LARGE SCALE GENOMIC DNA]</scope>
    <source>
        <strain evidence="17">32-69-9</strain>
    </source>
</reference>
<keyword evidence="6" id="KW-0408">Iron</keyword>
<dbReference type="Pfam" id="PF00593">
    <property type="entry name" value="TonB_dep_Rec_b-barrel"/>
    <property type="match status" value="1"/>
</dbReference>
<comment type="caution">
    <text evidence="17">The sequence shown here is derived from an EMBL/GenBank/DDBJ whole genome shotgun (WGS) entry which is preliminary data.</text>
</comment>
<sequence length="736" mass="80072">MTRVMKSVLLAGAAWSAASTMVMAQDVAPAQEQATALDEIVVTARRRDEQLKDVPIAVSALSSERLEQTGAADITALQQQTPNATVQVARGSNSTLISFIRGIGQQDPLWGFEPGVGLYIDDVYVARPQGAVLDIFDVERIEVLRGPQGTLYGRNTIGGAIKYVTRRLGNEPDFIARGTLGSYNQRDFMIAGDVPLSDQLSIGGAFASYDRDGYGENLNTGEDQYDRDVTAFRASAEWTPSDRLFFRLAHDRVEDDSNPRHGHREVNSTTGGFTPPASVYDTNAGIQGEQNVVTEGTSFTAEYVVNDLLTLKSISAWRSGDTATVIDFDQSPLPTLDVPAIYADEQFTQEFQAILNGDRWSGVAGLYWLDGESSGVFDTIAGNLGVAIAAAGYVNTESFSAYADFSFDFTDRLSASVGGRYTRDDKDAGVQRFFYLGATRTPLTGGTARPILQTRTNYTAEDSFEQFTPRVSVSYDLTEELTGYASIGQGFKSGGWDMRGDAFLVPQTVNGYDPETVTAYELGLKGTAFDRRLSFASAVFYSDYEDLQITTQQTATPPATGIASVVDNVGQATIYGFELEGSVLLTDSLTSNFSIGYLKNEFDEFITLVTGTPVDISNVRSPQNSPEWSGYWGVTWAGQLAGGELTITPSLSYRSEFSLFDAPDPVLDQGAYTLVDLSAIWSAPNGRYQVGVFGRNLTDEEYRIGGYNFAGATFNNSISAFYGPPRTWSAQLTFRY</sequence>
<evidence type="ECO:0000256" key="2">
    <source>
        <dbReference type="ARBA" id="ARBA00022448"/>
    </source>
</evidence>
<gene>
    <name evidence="17" type="ORF">B7Z01_02100</name>
</gene>
<keyword evidence="3 11" id="KW-1134">Transmembrane beta strand</keyword>
<accession>A0A258FTF0</accession>
<comment type="similarity">
    <text evidence="11 12">Belongs to the TonB-dependent receptor family.</text>
</comment>
<evidence type="ECO:0000256" key="13">
    <source>
        <dbReference type="SAM" id="MobiDB-lite"/>
    </source>
</evidence>
<dbReference type="Pfam" id="PF07715">
    <property type="entry name" value="Plug"/>
    <property type="match status" value="1"/>
</dbReference>
<evidence type="ECO:0000313" key="17">
    <source>
        <dbReference type="EMBL" id="OYX35785.1"/>
    </source>
</evidence>
<keyword evidence="17" id="KW-0675">Receptor</keyword>
<evidence type="ECO:0000313" key="18">
    <source>
        <dbReference type="Proteomes" id="UP000215595"/>
    </source>
</evidence>
<feature type="domain" description="TonB-dependent receptor plug" evidence="16">
    <location>
        <begin position="51"/>
        <end position="160"/>
    </location>
</feature>
<evidence type="ECO:0000256" key="9">
    <source>
        <dbReference type="ARBA" id="ARBA00023136"/>
    </source>
</evidence>
<evidence type="ECO:0000256" key="14">
    <source>
        <dbReference type="SAM" id="SignalP"/>
    </source>
</evidence>
<dbReference type="PROSITE" id="PS52016">
    <property type="entry name" value="TONB_DEPENDENT_REC_3"/>
    <property type="match status" value="1"/>
</dbReference>
<evidence type="ECO:0000256" key="1">
    <source>
        <dbReference type="ARBA" id="ARBA00004571"/>
    </source>
</evidence>
<keyword evidence="5 11" id="KW-0812">Transmembrane</keyword>
<proteinExistence type="inferred from homology"/>
<name>A0A258FTF0_9CAUL</name>
<feature type="signal peptide" evidence="14">
    <location>
        <begin position="1"/>
        <end position="24"/>
    </location>
</feature>
<evidence type="ECO:0000256" key="3">
    <source>
        <dbReference type="ARBA" id="ARBA00022452"/>
    </source>
</evidence>
<dbReference type="EMBL" id="NCEB01000003">
    <property type="protein sequence ID" value="OYX35785.1"/>
    <property type="molecule type" value="Genomic_DNA"/>
</dbReference>
<comment type="subcellular location">
    <subcellularLocation>
        <location evidence="1 11">Cell outer membrane</location>
        <topology evidence="1 11">Multi-pass membrane protein</topology>
    </subcellularLocation>
</comment>
<keyword evidence="9 11" id="KW-0472">Membrane</keyword>
<dbReference type="PANTHER" id="PTHR32552:SF81">
    <property type="entry name" value="TONB-DEPENDENT OUTER MEMBRANE RECEPTOR"/>
    <property type="match status" value="1"/>
</dbReference>
<evidence type="ECO:0000259" key="16">
    <source>
        <dbReference type="Pfam" id="PF07715"/>
    </source>
</evidence>
<keyword evidence="8 12" id="KW-0798">TonB box</keyword>
<keyword evidence="4" id="KW-0410">Iron transport</keyword>
<feature type="domain" description="TonB-dependent receptor-like beta-barrel" evidence="15">
    <location>
        <begin position="267"/>
        <end position="697"/>
    </location>
</feature>
<evidence type="ECO:0000256" key="10">
    <source>
        <dbReference type="ARBA" id="ARBA00023237"/>
    </source>
</evidence>
<keyword evidence="2 11" id="KW-0813">Transport</keyword>
<evidence type="ECO:0000256" key="5">
    <source>
        <dbReference type="ARBA" id="ARBA00022692"/>
    </source>
</evidence>
<protein>
    <submittedName>
        <fullName evidence="17">TonB-dependent receptor</fullName>
    </submittedName>
</protein>
<organism evidence="17 18">
    <name type="scientific">Brevundimonas subvibrioides</name>
    <dbReference type="NCBI Taxonomy" id="74313"/>
    <lineage>
        <taxon>Bacteria</taxon>
        <taxon>Pseudomonadati</taxon>
        <taxon>Pseudomonadota</taxon>
        <taxon>Alphaproteobacteria</taxon>
        <taxon>Caulobacterales</taxon>
        <taxon>Caulobacteraceae</taxon>
        <taxon>Brevundimonas</taxon>
    </lineage>
</organism>
<dbReference type="InterPro" id="IPR012910">
    <property type="entry name" value="Plug_dom"/>
</dbReference>
<evidence type="ECO:0000259" key="15">
    <source>
        <dbReference type="Pfam" id="PF00593"/>
    </source>
</evidence>
<dbReference type="GO" id="GO:0006826">
    <property type="term" value="P:iron ion transport"/>
    <property type="evidence" value="ECO:0007669"/>
    <property type="project" value="UniProtKB-KW"/>
</dbReference>
<evidence type="ECO:0000256" key="7">
    <source>
        <dbReference type="ARBA" id="ARBA00023065"/>
    </source>
</evidence>
<keyword evidence="10 11" id="KW-0998">Cell outer membrane</keyword>
<feature type="chain" id="PRO_5012265822" evidence="14">
    <location>
        <begin position="25"/>
        <end position="736"/>
    </location>
</feature>
<dbReference type="Gene3D" id="2.40.170.20">
    <property type="entry name" value="TonB-dependent receptor, beta-barrel domain"/>
    <property type="match status" value="1"/>
</dbReference>
<dbReference type="InterPro" id="IPR039426">
    <property type="entry name" value="TonB-dep_rcpt-like"/>
</dbReference>
<dbReference type="InterPro" id="IPR036942">
    <property type="entry name" value="Beta-barrel_TonB_sf"/>
</dbReference>
<dbReference type="PANTHER" id="PTHR32552">
    <property type="entry name" value="FERRICHROME IRON RECEPTOR-RELATED"/>
    <property type="match status" value="1"/>
</dbReference>
<evidence type="ECO:0000256" key="4">
    <source>
        <dbReference type="ARBA" id="ARBA00022496"/>
    </source>
</evidence>
<evidence type="ECO:0000256" key="12">
    <source>
        <dbReference type="RuleBase" id="RU003357"/>
    </source>
</evidence>
<evidence type="ECO:0000256" key="6">
    <source>
        <dbReference type="ARBA" id="ARBA00023004"/>
    </source>
</evidence>
<dbReference type="InterPro" id="IPR000531">
    <property type="entry name" value="Beta-barrel_TonB"/>
</dbReference>
<evidence type="ECO:0000256" key="11">
    <source>
        <dbReference type="PROSITE-ProRule" id="PRU01360"/>
    </source>
</evidence>
<keyword evidence="7" id="KW-0406">Ion transport</keyword>
<dbReference type="Proteomes" id="UP000215595">
    <property type="component" value="Unassembled WGS sequence"/>
</dbReference>
<dbReference type="GO" id="GO:0009279">
    <property type="term" value="C:cell outer membrane"/>
    <property type="evidence" value="ECO:0007669"/>
    <property type="project" value="UniProtKB-SubCell"/>
</dbReference>
<dbReference type="SUPFAM" id="SSF56935">
    <property type="entry name" value="Porins"/>
    <property type="match status" value="1"/>
</dbReference>